<dbReference type="AlphaFoldDB" id="A0A9Q0KR11"/>
<reference evidence="2" key="1">
    <citation type="journal article" date="2023" name="Plant J.">
        <title>The genome of the king protea, Protea cynaroides.</title>
        <authorList>
            <person name="Chang J."/>
            <person name="Duong T.A."/>
            <person name="Schoeman C."/>
            <person name="Ma X."/>
            <person name="Roodt D."/>
            <person name="Barker N."/>
            <person name="Li Z."/>
            <person name="Van de Peer Y."/>
            <person name="Mizrachi E."/>
        </authorList>
    </citation>
    <scope>NUCLEOTIDE SEQUENCE</scope>
    <source>
        <tissue evidence="2">Young leaves</tissue>
    </source>
</reference>
<comment type="caution">
    <text evidence="2">The sequence shown here is derived from an EMBL/GenBank/DDBJ whole genome shotgun (WGS) entry which is preliminary data.</text>
</comment>
<name>A0A9Q0KR11_9MAGN</name>
<evidence type="ECO:0000313" key="3">
    <source>
        <dbReference type="Proteomes" id="UP001141806"/>
    </source>
</evidence>
<sequence length="110" mass="12002">MPWGRIEGIYPSSSVGEVGYSRLDLATSCWKQHGGSLKIYNELREKTAQQAELQKEYAGHACGYRCGGAHPISLVVRACSGIYRSPSTADRGGARHAPKSRPLPQDKRDA</sequence>
<evidence type="ECO:0000313" key="2">
    <source>
        <dbReference type="EMBL" id="KAJ4975218.1"/>
    </source>
</evidence>
<proteinExistence type="predicted"/>
<dbReference type="Proteomes" id="UP001141806">
    <property type="component" value="Unassembled WGS sequence"/>
</dbReference>
<protein>
    <submittedName>
        <fullName evidence="2">Uncharacterized protein</fullName>
    </submittedName>
</protein>
<accession>A0A9Q0KR11</accession>
<dbReference type="EMBL" id="JAMYWD010000003">
    <property type="protein sequence ID" value="KAJ4975218.1"/>
    <property type="molecule type" value="Genomic_DNA"/>
</dbReference>
<keyword evidence="3" id="KW-1185">Reference proteome</keyword>
<evidence type="ECO:0000256" key="1">
    <source>
        <dbReference type="SAM" id="MobiDB-lite"/>
    </source>
</evidence>
<organism evidence="2 3">
    <name type="scientific">Protea cynaroides</name>
    <dbReference type="NCBI Taxonomy" id="273540"/>
    <lineage>
        <taxon>Eukaryota</taxon>
        <taxon>Viridiplantae</taxon>
        <taxon>Streptophyta</taxon>
        <taxon>Embryophyta</taxon>
        <taxon>Tracheophyta</taxon>
        <taxon>Spermatophyta</taxon>
        <taxon>Magnoliopsida</taxon>
        <taxon>Proteales</taxon>
        <taxon>Proteaceae</taxon>
        <taxon>Protea</taxon>
    </lineage>
</organism>
<feature type="region of interest" description="Disordered" evidence="1">
    <location>
        <begin position="85"/>
        <end position="110"/>
    </location>
</feature>
<gene>
    <name evidence="2" type="ORF">NE237_000324</name>
</gene>